<comment type="similarity">
    <text evidence="2">Belongs to the major facilitator superfamily.</text>
</comment>
<sequence>MKVGPSMGAHVDSRPGGFVRGEQVLKVTAGVLAGAAALFVVRRSVRKATATLLVSFLDPSLDLPPLGLLLAFVAFSPHPPPSADITLPPRRAARSRGTVASFDRRKTTPAMATHEKDTDINERQHGEPLSAADAVKDIKSPGVARVEALSQCITFVDRIFIFLGVFLVAYAYGLDGTLRYAYQPTATASFGVHSLQATVNVIRSVIAAAAQPTAAKIADVFGRVELICISIVFYVIGTIVEAVATDVDTFAGGSVIYQVGYTMIILLVEVVIADITSTRARLFFSYIPALPFIINTWVSGDISDAVLANTTWKWGIGMWCIIYPVCALPLIISLMVVSHRAKKRGLLVNYRSSFQQLGFRNLSLELFWLLDVIGIILLIAVFALILVPLTIAGGFQAQWKQPHVIAPLVVGVVCVPFFVWWELKAPHPLVPFTLMKDRAVWAPMGIAILLNFAWGMQADFLYTVLQVAFGFSVKAATRITSLYSFTSVITGVILGMIVYKVRRLKVFVVAGTCLFMVAFGLLIHYRGSPSGASKAGIIGAQVLLGFAGGLFPYTAQASLQVGLKHENLAVMTGIYLAVYNVGSALGNTVSGAMWSQLLPSKLEETLSPINATLAPLAYADPFGNVIALYPLGTPERDAVGHAYQYIQRLLCITGICLCVPLIGFSLALRNPRLTGAQTLAKEISDTESEHEAGTQRSSPAFSSLFFASDWLIRDYHCRSEAPLTTKDAAAEIAQSVTWMDCPLAASVAVLSHADWLLSMTLAVCIVSSFPATPTASTTRTQESAVSWDCRTKAGRGLLTPETSEAITCPPQTKRYTHLVAMEITRVPRITQADIAACDFSFNISEVVAKPYHHLALDQPIATTPVVPPRTKSYGFAEEDFDEPGTAESVILALTAPCSSSSSDDDKDAHDGAAAAKGRRILGYAFAFKDWNGMATLNTIALDASLRGKGQGKRLFGAVVEWAREVGVKGIRVETQSNNVPACRFYKKQGLSFGGYDEFLYRAIEEHKTETAIYWYYMLDDGEKKTDVKQA</sequence>
<dbReference type="Pfam" id="PF07690">
    <property type="entry name" value="MFS_1"/>
    <property type="match status" value="1"/>
</dbReference>
<dbReference type="GO" id="GO:0016747">
    <property type="term" value="F:acyltransferase activity, transferring groups other than amino-acyl groups"/>
    <property type="evidence" value="ECO:0007669"/>
    <property type="project" value="InterPro"/>
</dbReference>
<dbReference type="GO" id="GO:0005768">
    <property type="term" value="C:endosome"/>
    <property type="evidence" value="ECO:0007669"/>
    <property type="project" value="TreeGrafter"/>
</dbReference>
<feature type="transmembrane region" description="Helical" evidence="9">
    <location>
        <begin position="506"/>
        <end position="525"/>
    </location>
</feature>
<dbReference type="InterPro" id="IPR036259">
    <property type="entry name" value="MFS_trans_sf"/>
</dbReference>
<dbReference type="GO" id="GO:0005886">
    <property type="term" value="C:plasma membrane"/>
    <property type="evidence" value="ECO:0007669"/>
    <property type="project" value="TreeGrafter"/>
</dbReference>
<dbReference type="PROSITE" id="PS51186">
    <property type="entry name" value="GNAT"/>
    <property type="match status" value="1"/>
</dbReference>
<dbReference type="EMBL" id="LCWV01000007">
    <property type="protein sequence ID" value="PWI71521.1"/>
    <property type="molecule type" value="Genomic_DNA"/>
</dbReference>
<name>A0A2U3EAJ7_PURLI</name>
<keyword evidence="4 9" id="KW-0812">Transmembrane</keyword>
<feature type="transmembrane region" description="Helical" evidence="9">
    <location>
        <begin position="567"/>
        <end position="585"/>
    </location>
</feature>
<keyword evidence="6" id="KW-0406">Ion transport</keyword>
<feature type="transmembrane region" description="Helical" evidence="9">
    <location>
        <begin position="404"/>
        <end position="423"/>
    </location>
</feature>
<feature type="transmembrane region" description="Helical" evidence="9">
    <location>
        <begin position="444"/>
        <end position="469"/>
    </location>
</feature>
<dbReference type="Pfam" id="PF00583">
    <property type="entry name" value="Acetyltransf_1"/>
    <property type="match status" value="1"/>
</dbReference>
<organism evidence="11 12">
    <name type="scientific">Purpureocillium lilacinum</name>
    <name type="common">Paecilomyces lilacinus</name>
    <dbReference type="NCBI Taxonomy" id="33203"/>
    <lineage>
        <taxon>Eukaryota</taxon>
        <taxon>Fungi</taxon>
        <taxon>Dikarya</taxon>
        <taxon>Ascomycota</taxon>
        <taxon>Pezizomycotina</taxon>
        <taxon>Sordariomycetes</taxon>
        <taxon>Hypocreomycetidae</taxon>
        <taxon>Hypocreales</taxon>
        <taxon>Ophiocordycipitaceae</taxon>
        <taxon>Purpureocillium</taxon>
    </lineage>
</organism>
<evidence type="ECO:0000259" key="10">
    <source>
        <dbReference type="PROSITE" id="PS51186"/>
    </source>
</evidence>
<dbReference type="PRINTS" id="PR01754">
    <property type="entry name" value="SACTRNSFRASE"/>
</dbReference>
<dbReference type="Gene3D" id="3.40.630.30">
    <property type="match status" value="1"/>
</dbReference>
<evidence type="ECO:0000256" key="6">
    <source>
        <dbReference type="ARBA" id="ARBA00023065"/>
    </source>
</evidence>
<evidence type="ECO:0000313" key="12">
    <source>
        <dbReference type="Proteomes" id="UP000245956"/>
    </source>
</evidence>
<feature type="transmembrane region" description="Helical" evidence="9">
    <location>
        <begin position="23"/>
        <end position="41"/>
    </location>
</feature>
<proteinExistence type="inferred from homology"/>
<evidence type="ECO:0000256" key="3">
    <source>
        <dbReference type="ARBA" id="ARBA00022448"/>
    </source>
</evidence>
<evidence type="ECO:0000256" key="5">
    <source>
        <dbReference type="ARBA" id="ARBA00022989"/>
    </source>
</evidence>
<evidence type="ECO:0000256" key="2">
    <source>
        <dbReference type="ARBA" id="ARBA00008335"/>
    </source>
</evidence>
<dbReference type="SUPFAM" id="SSF103473">
    <property type="entry name" value="MFS general substrate transporter"/>
    <property type="match status" value="1"/>
</dbReference>
<keyword evidence="7 9" id="KW-0472">Membrane</keyword>
<reference evidence="11 12" key="1">
    <citation type="journal article" date="2016" name="Front. Microbiol.">
        <title>Genome and transcriptome sequences reveal the specific parasitism of the nematophagous Purpureocillium lilacinum 36-1.</title>
        <authorList>
            <person name="Xie J."/>
            <person name="Li S."/>
            <person name="Mo C."/>
            <person name="Xiao X."/>
            <person name="Peng D."/>
            <person name="Wang G."/>
            <person name="Xiao Y."/>
        </authorList>
    </citation>
    <scope>NUCLEOTIDE SEQUENCE [LARGE SCALE GENOMIC DNA]</scope>
    <source>
        <strain evidence="11 12">36-1</strain>
    </source>
</reference>
<dbReference type="InterPro" id="IPR011701">
    <property type="entry name" value="MFS"/>
</dbReference>
<evidence type="ECO:0000256" key="1">
    <source>
        <dbReference type="ARBA" id="ARBA00004127"/>
    </source>
</evidence>
<dbReference type="SUPFAM" id="SSF55729">
    <property type="entry name" value="Acyl-CoA N-acyltransferases (Nat)"/>
    <property type="match status" value="1"/>
</dbReference>
<dbReference type="Proteomes" id="UP000245956">
    <property type="component" value="Unassembled WGS sequence"/>
</dbReference>
<evidence type="ECO:0000313" key="11">
    <source>
        <dbReference type="EMBL" id="PWI71521.1"/>
    </source>
</evidence>
<gene>
    <name evidence="11" type="ORF">PCL_11615</name>
</gene>
<comment type="caution">
    <text evidence="11">The sequence shown here is derived from an EMBL/GenBank/DDBJ whole genome shotgun (WGS) entry which is preliminary data.</text>
</comment>
<feature type="transmembrane region" description="Helical" evidence="9">
    <location>
        <begin position="282"/>
        <end position="300"/>
    </location>
</feature>
<evidence type="ECO:0000256" key="8">
    <source>
        <dbReference type="SAM" id="MobiDB-lite"/>
    </source>
</evidence>
<evidence type="ECO:0000256" key="9">
    <source>
        <dbReference type="SAM" id="Phobius"/>
    </source>
</evidence>
<dbReference type="FunFam" id="1.20.1250.20:FF:000197">
    <property type="entry name" value="Siderophore iron transporter 1"/>
    <property type="match status" value="1"/>
</dbReference>
<dbReference type="CDD" id="cd04301">
    <property type="entry name" value="NAT_SF"/>
    <property type="match status" value="1"/>
</dbReference>
<dbReference type="Gene3D" id="1.20.1250.20">
    <property type="entry name" value="MFS general substrate transporter like domains"/>
    <property type="match status" value="2"/>
</dbReference>
<evidence type="ECO:0000256" key="4">
    <source>
        <dbReference type="ARBA" id="ARBA00022692"/>
    </source>
</evidence>
<feature type="transmembrane region" description="Helical" evidence="9">
    <location>
        <begin position="226"/>
        <end position="244"/>
    </location>
</feature>
<feature type="transmembrane region" description="Helical" evidence="9">
    <location>
        <begin position="645"/>
        <end position="668"/>
    </location>
</feature>
<feature type="transmembrane region" description="Helical" evidence="9">
    <location>
        <begin position="256"/>
        <end position="275"/>
    </location>
</feature>
<dbReference type="AlphaFoldDB" id="A0A2U3EAJ7"/>
<dbReference type="PANTHER" id="PTHR23501:SF92">
    <property type="entry name" value="GLUTATHIONE EXCHANGER 1-RELATED"/>
    <property type="match status" value="1"/>
</dbReference>
<accession>A0A2U3EAJ7</accession>
<dbReference type="GO" id="GO:0005774">
    <property type="term" value="C:vacuolar membrane"/>
    <property type="evidence" value="ECO:0007669"/>
    <property type="project" value="TreeGrafter"/>
</dbReference>
<evidence type="ECO:0000256" key="7">
    <source>
        <dbReference type="ARBA" id="ARBA00023136"/>
    </source>
</evidence>
<feature type="transmembrane region" description="Helical" evidence="9">
    <location>
        <begin position="148"/>
        <end position="172"/>
    </location>
</feature>
<feature type="transmembrane region" description="Helical" evidence="9">
    <location>
        <begin position="537"/>
        <end position="555"/>
    </location>
</feature>
<dbReference type="InterPro" id="IPR016181">
    <property type="entry name" value="Acyl_CoA_acyltransferase"/>
</dbReference>
<keyword evidence="5 9" id="KW-1133">Transmembrane helix</keyword>
<dbReference type="InterPro" id="IPR000182">
    <property type="entry name" value="GNAT_dom"/>
</dbReference>
<feature type="transmembrane region" description="Helical" evidence="9">
    <location>
        <begin position="481"/>
        <end position="499"/>
    </location>
</feature>
<dbReference type="GO" id="GO:0015343">
    <property type="term" value="F:siderophore-iron transmembrane transporter activity"/>
    <property type="evidence" value="ECO:0007669"/>
    <property type="project" value="TreeGrafter"/>
</dbReference>
<feature type="transmembrane region" description="Helical" evidence="9">
    <location>
        <begin position="312"/>
        <end position="337"/>
    </location>
</feature>
<feature type="transmembrane region" description="Helical" evidence="9">
    <location>
        <begin position="366"/>
        <end position="392"/>
    </location>
</feature>
<dbReference type="InterPro" id="IPR008125">
    <property type="entry name" value="Streptothricin_AcTrfase"/>
</dbReference>
<keyword evidence="3" id="KW-0813">Transport</keyword>
<protein>
    <recommendedName>
        <fullName evidence="10">N-acetyltransferase domain-containing protein</fullName>
    </recommendedName>
</protein>
<feature type="domain" description="N-acetyltransferase" evidence="10">
    <location>
        <begin position="873"/>
        <end position="1019"/>
    </location>
</feature>
<feature type="region of interest" description="Disordered" evidence="8">
    <location>
        <begin position="96"/>
        <end position="115"/>
    </location>
</feature>
<comment type="subcellular location">
    <subcellularLocation>
        <location evidence="1">Endomembrane system</location>
        <topology evidence="1">Multi-pass membrane protein</topology>
    </subcellularLocation>
</comment>
<dbReference type="PANTHER" id="PTHR23501">
    <property type="entry name" value="MAJOR FACILITATOR SUPERFAMILY"/>
    <property type="match status" value="1"/>
</dbReference>